<dbReference type="STRING" id="1159017.SAMN02927930_00489"/>
<dbReference type="Pfam" id="PF08843">
    <property type="entry name" value="AbiEii"/>
    <property type="match status" value="1"/>
</dbReference>
<dbReference type="InterPro" id="IPR014942">
    <property type="entry name" value="AbiEii"/>
</dbReference>
<sequence>MTNSKENFSQLVNRAMQQQDVSHMRPVIEKELLHYDILFALESNRLLENLTFQGGTSLRLCYGGNRFSEDLDFVGGRDFNSAMLTDMKSCIEKYIGNRYGLEVTVKEPKDLKKEAKYADLNIDKWQIAVVTAPDRKDLPKQKIKVEVANIAAYTREPLPLQVNYDFLPDGYGDMLILTESLDEIMADKIISLPATTKYVRHRDLWDLVWLHQQGATLNIDLVKNKVSDYRLQNFEVMIEQLLQKLPEMVASDAFSAEMKRFLPTDVFDRTLGQNKFKSYLNTTLLTLFKTTRDTLQGRLSPAPEFKM</sequence>
<keyword evidence="2" id="KW-1185">Reference proteome</keyword>
<reference evidence="2" key="1">
    <citation type="submission" date="2016-10" db="EMBL/GenBank/DDBJ databases">
        <authorList>
            <person name="Varghese N."/>
            <person name="Submissions S."/>
        </authorList>
    </citation>
    <scope>NUCLEOTIDE SEQUENCE [LARGE SCALE GENOMIC DNA]</scope>
    <source>
        <strain evidence="2">CGMCC 1.10824</strain>
    </source>
</reference>
<evidence type="ECO:0000313" key="1">
    <source>
        <dbReference type="EMBL" id="SDB12315.1"/>
    </source>
</evidence>
<dbReference type="EMBL" id="FMXN01000002">
    <property type="protein sequence ID" value="SDB12315.1"/>
    <property type="molecule type" value="Genomic_DNA"/>
</dbReference>
<dbReference type="Proteomes" id="UP000199626">
    <property type="component" value="Unassembled WGS sequence"/>
</dbReference>
<dbReference type="RefSeq" id="WP_092591406.1">
    <property type="nucleotide sequence ID" value="NZ_FMXN01000002.1"/>
</dbReference>
<evidence type="ECO:0000313" key="2">
    <source>
        <dbReference type="Proteomes" id="UP000199626"/>
    </source>
</evidence>
<keyword evidence="1" id="KW-0808">Transferase</keyword>
<dbReference type="Gene3D" id="3.10.450.620">
    <property type="entry name" value="JHP933, nucleotidyltransferase-like core domain"/>
    <property type="match status" value="1"/>
</dbReference>
<dbReference type="OrthoDB" id="158131at2"/>
<gene>
    <name evidence="1" type="ORF">SAMN02927930_00489</name>
</gene>
<accession>A0A1G6AVC0</accession>
<organism evidence="1 2">
    <name type="scientific">Pseudidiomarina indica</name>
    <dbReference type="NCBI Taxonomy" id="1159017"/>
    <lineage>
        <taxon>Bacteria</taxon>
        <taxon>Pseudomonadati</taxon>
        <taxon>Pseudomonadota</taxon>
        <taxon>Gammaproteobacteria</taxon>
        <taxon>Alteromonadales</taxon>
        <taxon>Idiomarinaceae</taxon>
        <taxon>Pseudidiomarina</taxon>
    </lineage>
</organism>
<dbReference type="AlphaFoldDB" id="A0A1G6AVC0"/>
<proteinExistence type="predicted"/>
<protein>
    <submittedName>
        <fullName evidence="1">Nucleotidyl transferase AbiEii toxin, Type IV TA system</fullName>
    </submittedName>
</protein>
<name>A0A1G6AVC0_9GAMM</name>
<dbReference type="GO" id="GO:0016740">
    <property type="term" value="F:transferase activity"/>
    <property type="evidence" value="ECO:0007669"/>
    <property type="project" value="UniProtKB-KW"/>
</dbReference>